<dbReference type="RefSeq" id="WP_113676612.1">
    <property type="nucleotide sequence ID" value="NZ_CP030261.1"/>
</dbReference>
<reference evidence="1 2" key="1">
    <citation type="submission" date="2018-06" db="EMBL/GenBank/DDBJ databases">
        <title>Genome sequencing of Flavobacterium.</title>
        <authorList>
            <person name="Baek M.-G."/>
            <person name="Yi H."/>
        </authorList>
    </citation>
    <scope>NUCLEOTIDE SEQUENCE [LARGE SCALE GENOMIC DNA]</scope>
    <source>
        <strain evidence="1 2">HYN0086</strain>
    </source>
</reference>
<dbReference type="OrthoDB" id="9906158at2"/>
<organism evidence="1 2">
    <name type="scientific">Flavobacterium fluviale</name>
    <dbReference type="NCBI Taxonomy" id="2249356"/>
    <lineage>
        <taxon>Bacteria</taxon>
        <taxon>Pseudomonadati</taxon>
        <taxon>Bacteroidota</taxon>
        <taxon>Flavobacteriia</taxon>
        <taxon>Flavobacteriales</taxon>
        <taxon>Flavobacteriaceae</taxon>
        <taxon>Flavobacterium</taxon>
    </lineage>
</organism>
<accession>A0A344LNM7</accession>
<keyword evidence="2" id="KW-1185">Reference proteome</keyword>
<sequence>MDLKLPEPAKFSLEDNSLSLMLNVLSEGNKIQFSFSKDINNSIFAAEDYDALKTLFQKMIVSQNKKIVLKKA</sequence>
<dbReference type="AlphaFoldDB" id="A0A344LNM7"/>
<dbReference type="EMBL" id="CP030261">
    <property type="protein sequence ID" value="AXB55519.1"/>
    <property type="molecule type" value="Genomic_DNA"/>
</dbReference>
<evidence type="ECO:0000313" key="2">
    <source>
        <dbReference type="Proteomes" id="UP000251561"/>
    </source>
</evidence>
<dbReference type="Proteomes" id="UP000251561">
    <property type="component" value="Chromosome"/>
</dbReference>
<gene>
    <name evidence="1" type="ORF">HYN86_02440</name>
</gene>
<dbReference type="Gene3D" id="2.60.120.1130">
    <property type="match status" value="1"/>
</dbReference>
<evidence type="ECO:0000313" key="1">
    <source>
        <dbReference type="EMBL" id="AXB55519.1"/>
    </source>
</evidence>
<proteinExistence type="predicted"/>
<protein>
    <submittedName>
        <fullName evidence="1">Uncharacterized protein</fullName>
    </submittedName>
</protein>
<dbReference type="KEGG" id="ffl:HYN86_02440"/>
<name>A0A344LNM7_9FLAO</name>